<evidence type="ECO:0000313" key="1">
    <source>
        <dbReference type="EMBL" id="KAF6135322.1"/>
    </source>
</evidence>
<dbReference type="Pfam" id="PF20431">
    <property type="entry name" value="E_motif"/>
    <property type="match status" value="1"/>
</dbReference>
<protein>
    <submittedName>
        <fullName evidence="1">Uncharacterized protein</fullName>
    </submittedName>
</protein>
<dbReference type="AlphaFoldDB" id="A0A7J7KYD3"/>
<comment type="caution">
    <text evidence="1">The sequence shown here is derived from an EMBL/GenBank/DDBJ whole genome shotgun (WGS) entry which is preliminary data.</text>
</comment>
<name>A0A7J7KYD3_9MAGN</name>
<dbReference type="Proteomes" id="UP000541444">
    <property type="component" value="Unassembled WGS sequence"/>
</dbReference>
<dbReference type="InterPro" id="IPR046848">
    <property type="entry name" value="E_motif"/>
</dbReference>
<organism evidence="1 2">
    <name type="scientific">Kingdonia uniflora</name>
    <dbReference type="NCBI Taxonomy" id="39325"/>
    <lineage>
        <taxon>Eukaryota</taxon>
        <taxon>Viridiplantae</taxon>
        <taxon>Streptophyta</taxon>
        <taxon>Embryophyta</taxon>
        <taxon>Tracheophyta</taxon>
        <taxon>Spermatophyta</taxon>
        <taxon>Magnoliopsida</taxon>
        <taxon>Ranunculales</taxon>
        <taxon>Circaeasteraceae</taxon>
        <taxon>Kingdonia</taxon>
    </lineage>
</organism>
<accession>A0A7J7KYD3</accession>
<keyword evidence="2" id="KW-1185">Reference proteome</keyword>
<sequence>MIRVIEFEQEDEGSHILLSNIYASTWNWANLSKLKVVIKDMRLKKNPAMSWIEIDGEIAIKDIITKNPQSKYLDDYHGPLAQVFGLVKKACVNFMGPDVTKKFIQYTELLMTQVMEDKESYIYLKNFFSQYKAENDARFESLKDMGASHLWIPYFLKAYNELIALPIFGSVTTFEVMV</sequence>
<dbReference type="EMBL" id="JACGCM010002788">
    <property type="protein sequence ID" value="KAF6135322.1"/>
    <property type="molecule type" value="Genomic_DNA"/>
</dbReference>
<evidence type="ECO:0000313" key="2">
    <source>
        <dbReference type="Proteomes" id="UP000541444"/>
    </source>
</evidence>
<gene>
    <name evidence="1" type="ORF">GIB67_027196</name>
</gene>
<reference evidence="1 2" key="1">
    <citation type="journal article" date="2020" name="IScience">
        <title>Genome Sequencing of the Endangered Kingdonia uniflora (Circaeasteraceae, Ranunculales) Reveals Potential Mechanisms of Evolutionary Specialization.</title>
        <authorList>
            <person name="Sun Y."/>
            <person name="Deng T."/>
            <person name="Zhang A."/>
            <person name="Moore M.J."/>
            <person name="Landis J.B."/>
            <person name="Lin N."/>
            <person name="Zhang H."/>
            <person name="Zhang X."/>
            <person name="Huang J."/>
            <person name="Zhang X."/>
            <person name="Sun H."/>
            <person name="Wang H."/>
        </authorList>
    </citation>
    <scope>NUCLEOTIDE SEQUENCE [LARGE SCALE GENOMIC DNA]</scope>
    <source>
        <strain evidence="1">TB1705</strain>
        <tissue evidence="1">Leaf</tissue>
    </source>
</reference>
<proteinExistence type="predicted"/>